<dbReference type="SMART" id="SM00179">
    <property type="entry name" value="EGF_CA"/>
    <property type="match status" value="1"/>
</dbReference>
<evidence type="ECO:0000256" key="5">
    <source>
        <dbReference type="ARBA" id="ARBA00022989"/>
    </source>
</evidence>
<keyword evidence="9" id="KW-0175">Coiled coil</keyword>
<dbReference type="InterPro" id="IPR051505">
    <property type="entry name" value="C-type_lectin_domain"/>
</dbReference>
<dbReference type="EMBL" id="KB201253">
    <property type="protein sequence ID" value="ESO98483.1"/>
    <property type="molecule type" value="Genomic_DNA"/>
</dbReference>
<evidence type="ECO:0000256" key="4">
    <source>
        <dbReference type="ARBA" id="ARBA00022734"/>
    </source>
</evidence>
<evidence type="ECO:0000256" key="8">
    <source>
        <dbReference type="PROSITE-ProRule" id="PRU00076"/>
    </source>
</evidence>
<keyword evidence="4" id="KW-0430">Lectin</keyword>
<keyword evidence="6" id="KW-0472">Membrane</keyword>
<dbReference type="PROSITE" id="PS50026">
    <property type="entry name" value="EGF_3"/>
    <property type="match status" value="2"/>
</dbReference>
<keyword evidence="13" id="KW-1185">Reference proteome</keyword>
<dbReference type="STRING" id="225164.V4A3N0"/>
<feature type="region of interest" description="Disordered" evidence="10">
    <location>
        <begin position="316"/>
        <end position="343"/>
    </location>
</feature>
<evidence type="ECO:0000256" key="10">
    <source>
        <dbReference type="SAM" id="MobiDB-lite"/>
    </source>
</evidence>
<dbReference type="HOGENOM" id="CLU_736278_0_0_1"/>
<dbReference type="PROSITE" id="PS01187">
    <property type="entry name" value="EGF_CA"/>
    <property type="match status" value="1"/>
</dbReference>
<keyword evidence="2" id="KW-0812">Transmembrane</keyword>
<dbReference type="PROSITE" id="PS01186">
    <property type="entry name" value="EGF_2"/>
    <property type="match status" value="2"/>
</dbReference>
<dbReference type="PROSITE" id="PS00022">
    <property type="entry name" value="EGF_1"/>
    <property type="match status" value="1"/>
</dbReference>
<gene>
    <name evidence="12" type="ORF">LOTGIDRAFT_174251</name>
</gene>
<dbReference type="PANTHER" id="PTHR14789:SF1">
    <property type="entry name" value="CHONDROLECTIN"/>
    <property type="match status" value="1"/>
</dbReference>
<keyword evidence="8" id="KW-0245">EGF-like domain</keyword>
<sequence>MGIGNEQHVAVAVFRTTRRLFCQSQHLTRITDRRHICQRDQIVMRPVRRPQTFCRPHYQRMIMPCPNNSNQLCNTFRFRCRIAQRSVLHMVPQREQSYSCCPGWAGYSPRYRGCMNPVCERKCENGGHCSKPGQCSCPNGWSGDCCQNDTNECKGEHECQQVCNNRPGGYNCSCFDGFTLQSDQKSCQFCLTCSNEYRNLEVENRRLKTEIDSMESQMSLLNRTVSSVTEKLTRLSQTVYLEDRTKIANNAHNTDVQDALVTLSERVGELEESNGNCFCSSEIARAQNDVYKEFKRMEKDLDTRISLLEFEQIEPPPSFRPPWIDPTVFTPSENVESKKPASP</sequence>
<dbReference type="GO" id="GO:0005737">
    <property type="term" value="C:cytoplasm"/>
    <property type="evidence" value="ECO:0007669"/>
    <property type="project" value="TreeGrafter"/>
</dbReference>
<feature type="disulfide bond" evidence="8">
    <location>
        <begin position="137"/>
        <end position="146"/>
    </location>
</feature>
<evidence type="ECO:0000313" key="13">
    <source>
        <dbReference type="Proteomes" id="UP000030746"/>
    </source>
</evidence>
<dbReference type="Gene3D" id="2.10.25.10">
    <property type="entry name" value="Laminin"/>
    <property type="match status" value="2"/>
</dbReference>
<dbReference type="OrthoDB" id="6045223at2759"/>
<dbReference type="OMA" id="SIAICRP"/>
<name>V4A3N0_LOTGI</name>
<dbReference type="InterPro" id="IPR018097">
    <property type="entry name" value="EGF_Ca-bd_CS"/>
</dbReference>
<dbReference type="InterPro" id="IPR000742">
    <property type="entry name" value="EGF"/>
</dbReference>
<dbReference type="InterPro" id="IPR011489">
    <property type="entry name" value="EMI_domain"/>
</dbReference>
<feature type="disulfide bond" evidence="8">
    <location>
        <begin position="153"/>
        <end position="163"/>
    </location>
</feature>
<feature type="domain" description="EGF-like" evidence="11">
    <location>
        <begin position="115"/>
        <end position="147"/>
    </location>
</feature>
<dbReference type="PROSITE" id="PS00010">
    <property type="entry name" value="ASX_HYDROXYL"/>
    <property type="match status" value="1"/>
</dbReference>
<evidence type="ECO:0000256" key="3">
    <source>
        <dbReference type="ARBA" id="ARBA00022729"/>
    </source>
</evidence>
<evidence type="ECO:0000256" key="1">
    <source>
        <dbReference type="ARBA" id="ARBA00004479"/>
    </source>
</evidence>
<evidence type="ECO:0000256" key="9">
    <source>
        <dbReference type="SAM" id="Coils"/>
    </source>
</evidence>
<dbReference type="GeneID" id="20242670"/>
<dbReference type="InterPro" id="IPR000152">
    <property type="entry name" value="EGF-type_Asp/Asn_hydroxyl_site"/>
</dbReference>
<dbReference type="PANTHER" id="PTHR14789">
    <property type="entry name" value="CHONDROLECTIN VARIANT CHODLFDELTAE"/>
    <property type="match status" value="1"/>
</dbReference>
<keyword evidence="7 8" id="KW-1015">Disulfide bond</keyword>
<evidence type="ECO:0000256" key="2">
    <source>
        <dbReference type="ARBA" id="ARBA00022692"/>
    </source>
</evidence>
<comment type="subcellular location">
    <subcellularLocation>
        <location evidence="1">Membrane</location>
        <topology evidence="1">Single-pass type I membrane protein</topology>
    </subcellularLocation>
</comment>
<dbReference type="Pfam" id="PF07546">
    <property type="entry name" value="EMI"/>
    <property type="match status" value="1"/>
</dbReference>
<dbReference type="GO" id="GO:0005509">
    <property type="term" value="F:calcium ion binding"/>
    <property type="evidence" value="ECO:0007669"/>
    <property type="project" value="InterPro"/>
</dbReference>
<keyword evidence="5" id="KW-1133">Transmembrane helix</keyword>
<feature type="domain" description="EGF-like" evidence="11">
    <location>
        <begin position="149"/>
        <end position="188"/>
    </location>
</feature>
<evidence type="ECO:0000313" key="12">
    <source>
        <dbReference type="EMBL" id="ESO98483.1"/>
    </source>
</evidence>
<dbReference type="KEGG" id="lgi:LOTGIDRAFT_174251"/>
<dbReference type="SUPFAM" id="SSF57196">
    <property type="entry name" value="EGF/Laminin"/>
    <property type="match status" value="1"/>
</dbReference>
<feature type="disulfide bond" evidence="8">
    <location>
        <begin position="119"/>
        <end position="129"/>
    </location>
</feature>
<dbReference type="GO" id="GO:0016020">
    <property type="term" value="C:membrane"/>
    <property type="evidence" value="ECO:0007669"/>
    <property type="project" value="UniProtKB-SubCell"/>
</dbReference>
<evidence type="ECO:0000259" key="11">
    <source>
        <dbReference type="PROSITE" id="PS50026"/>
    </source>
</evidence>
<evidence type="ECO:0000256" key="6">
    <source>
        <dbReference type="ARBA" id="ARBA00023136"/>
    </source>
</evidence>
<evidence type="ECO:0000256" key="7">
    <source>
        <dbReference type="ARBA" id="ARBA00023157"/>
    </source>
</evidence>
<feature type="coiled-coil region" evidence="9">
    <location>
        <begin position="190"/>
        <end position="224"/>
    </location>
</feature>
<organism evidence="12 13">
    <name type="scientific">Lottia gigantea</name>
    <name type="common">Giant owl limpet</name>
    <dbReference type="NCBI Taxonomy" id="225164"/>
    <lineage>
        <taxon>Eukaryota</taxon>
        <taxon>Metazoa</taxon>
        <taxon>Spiralia</taxon>
        <taxon>Lophotrochozoa</taxon>
        <taxon>Mollusca</taxon>
        <taxon>Gastropoda</taxon>
        <taxon>Patellogastropoda</taxon>
        <taxon>Lottioidea</taxon>
        <taxon>Lottiidae</taxon>
        <taxon>Lottia</taxon>
    </lineage>
</organism>
<protein>
    <recommendedName>
        <fullName evidence="11">EGF-like domain-containing protein</fullName>
    </recommendedName>
</protein>
<dbReference type="RefSeq" id="XP_009050829.1">
    <property type="nucleotide sequence ID" value="XM_009052581.1"/>
</dbReference>
<dbReference type="AlphaFoldDB" id="V4A3N0"/>
<accession>V4A3N0</accession>
<dbReference type="GO" id="GO:0030246">
    <property type="term" value="F:carbohydrate binding"/>
    <property type="evidence" value="ECO:0007669"/>
    <property type="project" value="UniProtKB-KW"/>
</dbReference>
<comment type="caution">
    <text evidence="8">Lacks conserved residue(s) required for the propagation of feature annotation.</text>
</comment>
<keyword evidence="3" id="KW-0732">Signal</keyword>
<dbReference type="Proteomes" id="UP000030746">
    <property type="component" value="Unassembled WGS sequence"/>
</dbReference>
<dbReference type="InterPro" id="IPR001881">
    <property type="entry name" value="EGF-like_Ca-bd_dom"/>
</dbReference>
<reference evidence="12 13" key="1">
    <citation type="journal article" date="2013" name="Nature">
        <title>Insights into bilaterian evolution from three spiralian genomes.</title>
        <authorList>
            <person name="Simakov O."/>
            <person name="Marletaz F."/>
            <person name="Cho S.J."/>
            <person name="Edsinger-Gonzales E."/>
            <person name="Havlak P."/>
            <person name="Hellsten U."/>
            <person name="Kuo D.H."/>
            <person name="Larsson T."/>
            <person name="Lv J."/>
            <person name="Arendt D."/>
            <person name="Savage R."/>
            <person name="Osoegawa K."/>
            <person name="de Jong P."/>
            <person name="Grimwood J."/>
            <person name="Chapman J.A."/>
            <person name="Shapiro H."/>
            <person name="Aerts A."/>
            <person name="Otillar R.P."/>
            <person name="Terry A.Y."/>
            <person name="Boore J.L."/>
            <person name="Grigoriev I.V."/>
            <person name="Lindberg D.R."/>
            <person name="Seaver E.C."/>
            <person name="Weisblat D.A."/>
            <person name="Putnam N.H."/>
            <person name="Rokhsar D.S."/>
        </authorList>
    </citation>
    <scope>NUCLEOTIDE SEQUENCE [LARGE SCALE GENOMIC DNA]</scope>
</reference>
<dbReference type="SMART" id="SM00181">
    <property type="entry name" value="EGF"/>
    <property type="match status" value="3"/>
</dbReference>
<dbReference type="GO" id="GO:0050772">
    <property type="term" value="P:positive regulation of axonogenesis"/>
    <property type="evidence" value="ECO:0007669"/>
    <property type="project" value="TreeGrafter"/>
</dbReference>
<dbReference type="CTD" id="20242670"/>
<proteinExistence type="predicted"/>